<evidence type="ECO:0000313" key="5">
    <source>
        <dbReference type="Proteomes" id="UP000262172"/>
    </source>
</evidence>
<dbReference type="PANTHER" id="PTHR30486:SF15">
    <property type="entry name" value="TYPE II_IV SECRETION SYSTEM ATPASE"/>
    <property type="match status" value="1"/>
</dbReference>
<evidence type="ECO:0000313" key="4">
    <source>
        <dbReference type="EMBL" id="REJ03923.1"/>
    </source>
</evidence>
<comment type="similarity">
    <text evidence="1">Belongs to the GSP E family.</text>
</comment>
<dbReference type="Gene3D" id="3.40.50.300">
    <property type="entry name" value="P-loop containing nucleotide triphosphate hydrolases"/>
    <property type="match status" value="1"/>
</dbReference>
<dbReference type="PANTHER" id="PTHR30486">
    <property type="entry name" value="TWITCHING MOTILITY PROTEIN PILT"/>
    <property type="match status" value="1"/>
</dbReference>
<organism evidence="4 5">
    <name type="scientific">Microbacterium bovistercoris</name>
    <dbReference type="NCBI Taxonomy" id="2293570"/>
    <lineage>
        <taxon>Bacteria</taxon>
        <taxon>Bacillati</taxon>
        <taxon>Actinomycetota</taxon>
        <taxon>Actinomycetes</taxon>
        <taxon>Micrococcales</taxon>
        <taxon>Microbacteriaceae</taxon>
        <taxon>Microbacterium</taxon>
    </lineage>
</organism>
<dbReference type="CDD" id="cd01130">
    <property type="entry name" value="VirB11-like_ATPase"/>
    <property type="match status" value="1"/>
</dbReference>
<sequence length="536" mass="58185">MSLYDRLNAARNAQTTDAAMTAPPVLSPLPAPEAPTPQDAPMPPPPTGAPTPLPPPVEVTDARPFDEGRDPDVEGHFDKLSDPASGEGPFDKPRDPAIPSAPVVDPLAGVKEKAAQELFGRIGTRLNDSSLTEEQLHDLARKELAEIVAGEQLALTVAERKRLIDDISADVLGYGPLEPLLDDPNVTEIMVNRFDKIYVEVRGRILPVATRFTGEPQLRRVIERIVARVGRRIDEASPMVDARLEDGSRVNAVIPPLAVDGSSLTIRKFAATPYTVSDLIRFGSLTPEVAAVLDAAVKAKLNVIVSGGTGTGKTTLLNVLSAFIPGDERIVTIEDAVELQLQQEHVVRLEARPQNIEGRGEVTIRDLVRNSLRMRPDRIVVGEVRGAESLDMLQAMNTGHEGSISTIHANSSRDAISRLETLVLMAGMDLPLRAIREQIASAVDVIVQIQRHKDGGRRVTHITEVHGMEGEIITLQDAFAFDHSAGYDHEGRVLGRLKPTGVRPRFAERIADAGITLPMSLFQEHVFDSPQPGMPR</sequence>
<dbReference type="InterPro" id="IPR027417">
    <property type="entry name" value="P-loop_NTPase"/>
</dbReference>
<feature type="domain" description="Bacterial type II secretion system protein E" evidence="3">
    <location>
        <begin position="174"/>
        <end position="451"/>
    </location>
</feature>
<dbReference type="EMBL" id="QUAB01000048">
    <property type="protein sequence ID" value="REJ03923.1"/>
    <property type="molecule type" value="Genomic_DNA"/>
</dbReference>
<dbReference type="RefSeq" id="WP_116243443.1">
    <property type="nucleotide sequence ID" value="NZ_QUAB01000048.1"/>
</dbReference>
<dbReference type="Proteomes" id="UP000262172">
    <property type="component" value="Unassembled WGS sequence"/>
</dbReference>
<feature type="region of interest" description="Disordered" evidence="2">
    <location>
        <begin position="1"/>
        <end position="103"/>
    </location>
</feature>
<dbReference type="InterPro" id="IPR001482">
    <property type="entry name" value="T2SS/T4SS_dom"/>
</dbReference>
<dbReference type="Gene3D" id="3.30.450.380">
    <property type="match status" value="1"/>
</dbReference>
<reference evidence="4 5" key="1">
    <citation type="submission" date="2018-08" db="EMBL/GenBank/DDBJ databases">
        <title>Isolation, diversity and antifungal activity of Actinobacteria from cow dung.</title>
        <authorList>
            <person name="Ling L."/>
        </authorList>
    </citation>
    <scope>NUCLEOTIDE SEQUENCE [LARGE SCALE GENOMIC DNA]</scope>
    <source>
        <strain evidence="4 5">NEAU-LLE</strain>
    </source>
</reference>
<dbReference type="OrthoDB" id="9810761at2"/>
<feature type="compositionally biased region" description="Pro residues" evidence="2">
    <location>
        <begin position="25"/>
        <end position="57"/>
    </location>
</feature>
<dbReference type="AlphaFoldDB" id="A0A371NP11"/>
<accession>A0A371NP11</accession>
<protein>
    <submittedName>
        <fullName evidence="4">CpaF family protein</fullName>
    </submittedName>
</protein>
<name>A0A371NP11_9MICO</name>
<gene>
    <name evidence="4" type="ORF">DY023_16530</name>
</gene>
<evidence type="ECO:0000256" key="2">
    <source>
        <dbReference type="SAM" id="MobiDB-lite"/>
    </source>
</evidence>
<feature type="compositionally biased region" description="Basic and acidic residues" evidence="2">
    <location>
        <begin position="60"/>
        <end position="81"/>
    </location>
</feature>
<comment type="caution">
    <text evidence="4">The sequence shown here is derived from an EMBL/GenBank/DDBJ whole genome shotgun (WGS) entry which is preliminary data.</text>
</comment>
<evidence type="ECO:0000259" key="3">
    <source>
        <dbReference type="Pfam" id="PF00437"/>
    </source>
</evidence>
<dbReference type="InterPro" id="IPR050921">
    <property type="entry name" value="T4SS_GSP_E_ATPase"/>
</dbReference>
<evidence type="ECO:0000256" key="1">
    <source>
        <dbReference type="ARBA" id="ARBA00006611"/>
    </source>
</evidence>
<dbReference type="GO" id="GO:0016887">
    <property type="term" value="F:ATP hydrolysis activity"/>
    <property type="evidence" value="ECO:0007669"/>
    <property type="project" value="InterPro"/>
</dbReference>
<proteinExistence type="inferred from homology"/>
<dbReference type="Pfam" id="PF00437">
    <property type="entry name" value="T2SSE"/>
    <property type="match status" value="1"/>
</dbReference>
<keyword evidence="5" id="KW-1185">Reference proteome</keyword>
<dbReference type="SUPFAM" id="SSF52540">
    <property type="entry name" value="P-loop containing nucleoside triphosphate hydrolases"/>
    <property type="match status" value="1"/>
</dbReference>